<organism evidence="4 5">
    <name type="scientific">Saponaria officinalis</name>
    <name type="common">Common soapwort</name>
    <name type="synonym">Lychnis saponaria</name>
    <dbReference type="NCBI Taxonomy" id="3572"/>
    <lineage>
        <taxon>Eukaryota</taxon>
        <taxon>Viridiplantae</taxon>
        <taxon>Streptophyta</taxon>
        <taxon>Embryophyta</taxon>
        <taxon>Tracheophyta</taxon>
        <taxon>Spermatophyta</taxon>
        <taxon>Magnoliopsida</taxon>
        <taxon>eudicotyledons</taxon>
        <taxon>Gunneridae</taxon>
        <taxon>Pentapetalae</taxon>
        <taxon>Caryophyllales</taxon>
        <taxon>Caryophyllaceae</taxon>
        <taxon>Caryophylleae</taxon>
        <taxon>Saponaria</taxon>
    </lineage>
</organism>
<evidence type="ECO:0000256" key="3">
    <source>
        <dbReference type="PROSITE-ProRule" id="PRU00708"/>
    </source>
</evidence>
<accession>A0AAW1KA42</accession>
<dbReference type="AlphaFoldDB" id="A0AAW1KA42"/>
<evidence type="ECO:0000256" key="2">
    <source>
        <dbReference type="ARBA" id="ARBA00022737"/>
    </source>
</evidence>
<dbReference type="PANTHER" id="PTHR47934:SF28">
    <property type="entry name" value="OS04G0488500 PROTEIN"/>
    <property type="match status" value="1"/>
</dbReference>
<keyword evidence="2" id="KW-0677">Repeat</keyword>
<protein>
    <recommendedName>
        <fullName evidence="6">Pentatricopeptide repeat-containing protein</fullName>
    </recommendedName>
</protein>
<evidence type="ECO:0000313" key="4">
    <source>
        <dbReference type="EMBL" id="KAK9714968.1"/>
    </source>
</evidence>
<gene>
    <name evidence="4" type="ORF">RND81_06G134100</name>
</gene>
<sequence length="584" mass="66298">MSLQNTLRNYNYIRKLSTNSSISSNSTLKSSSTWRIQAQQHQLISQISSILLQRHNWSSLLKTLNLSSKLTPPIFLQILHKVQSNPQISLNFFNWVNSNFVEFQLDLKIQCKIIQIVSGSGHIQPVKPVLDSVIEVNPPTHVVHSMVYACKGTNLHSFVFSSIIESYALKSLYVEGLEVYSKIVSYGYFPKVGCLNVMLDVLNNHSEFKLAYCLYGSMFRNGILGDDDTWSVIARILCNNGKFERVVRLLHFGVCNSSIFNLVIDGFSRIGDFGAAFDHVNEMCRRNFEPGFCTFGSILNGACELGDVCVIDTVMCIMMEKRLIPRETLLGYDDVIVKLCDLGNIYAADYMFKRVRGAGVGLKDESFGCLISAFCRAERVDEAIELYRVISKENIVVNKSCYHELADCICKGKPEENVIQLLMRLIKRGFSPSVSNVSKFMMKMVREQSWKEIEDLMNVMLQAKLLPDSGFCRLLVNHYCSSCKVDLALVLHDKVGNSEALWDVTTYNVLLRALFMEKRIDQAIEIFECMKRKNSVNKASFLVMISGLSQEKEMRKAMQVHDDMLKLGLKPSSQKYKSLISVFR</sequence>
<name>A0AAW1KA42_SAPOF</name>
<keyword evidence="5" id="KW-1185">Reference proteome</keyword>
<comment type="similarity">
    <text evidence="1">Belongs to the PPR family. P subfamily.</text>
</comment>
<evidence type="ECO:0008006" key="6">
    <source>
        <dbReference type="Google" id="ProtNLM"/>
    </source>
</evidence>
<evidence type="ECO:0000256" key="1">
    <source>
        <dbReference type="ARBA" id="ARBA00007626"/>
    </source>
</evidence>
<dbReference type="InterPro" id="IPR011990">
    <property type="entry name" value="TPR-like_helical_dom_sf"/>
</dbReference>
<dbReference type="Pfam" id="PF13041">
    <property type="entry name" value="PPR_2"/>
    <property type="match status" value="2"/>
</dbReference>
<feature type="repeat" description="PPR" evidence="3">
    <location>
        <begin position="256"/>
        <end position="290"/>
    </location>
</feature>
<dbReference type="PANTHER" id="PTHR47934">
    <property type="entry name" value="PENTATRICOPEPTIDE REPEAT-CONTAINING PROTEIN PET309, MITOCHONDRIAL"/>
    <property type="match status" value="1"/>
</dbReference>
<dbReference type="InterPro" id="IPR002885">
    <property type="entry name" value="PPR_rpt"/>
</dbReference>
<dbReference type="GO" id="GO:0003729">
    <property type="term" value="F:mRNA binding"/>
    <property type="evidence" value="ECO:0007669"/>
    <property type="project" value="TreeGrafter"/>
</dbReference>
<dbReference type="GO" id="GO:0007005">
    <property type="term" value="P:mitochondrion organization"/>
    <property type="evidence" value="ECO:0007669"/>
    <property type="project" value="TreeGrafter"/>
</dbReference>
<dbReference type="Gene3D" id="1.25.40.10">
    <property type="entry name" value="Tetratricopeptide repeat domain"/>
    <property type="match status" value="4"/>
</dbReference>
<comment type="caution">
    <text evidence="4">The sequence shown here is derived from an EMBL/GenBank/DDBJ whole genome shotgun (WGS) entry which is preliminary data.</text>
</comment>
<dbReference type="NCBIfam" id="TIGR00756">
    <property type="entry name" value="PPR"/>
    <property type="match status" value="4"/>
</dbReference>
<dbReference type="GO" id="GO:0006396">
    <property type="term" value="P:RNA processing"/>
    <property type="evidence" value="ECO:0007669"/>
    <property type="project" value="TreeGrafter"/>
</dbReference>
<dbReference type="EMBL" id="JBDFQZ010000006">
    <property type="protein sequence ID" value="KAK9714968.1"/>
    <property type="molecule type" value="Genomic_DNA"/>
</dbReference>
<feature type="repeat" description="PPR" evidence="3">
    <location>
        <begin position="537"/>
        <end position="571"/>
    </location>
</feature>
<feature type="repeat" description="PPR" evidence="3">
    <location>
        <begin position="363"/>
        <end position="397"/>
    </location>
</feature>
<dbReference type="Pfam" id="PF12854">
    <property type="entry name" value="PPR_1"/>
    <property type="match status" value="1"/>
</dbReference>
<dbReference type="PROSITE" id="PS51375">
    <property type="entry name" value="PPR"/>
    <property type="match status" value="4"/>
</dbReference>
<evidence type="ECO:0000313" key="5">
    <source>
        <dbReference type="Proteomes" id="UP001443914"/>
    </source>
</evidence>
<dbReference type="Proteomes" id="UP001443914">
    <property type="component" value="Unassembled WGS sequence"/>
</dbReference>
<dbReference type="InterPro" id="IPR051114">
    <property type="entry name" value="Mito_RNA_Proc_CCM1"/>
</dbReference>
<reference evidence="4" key="1">
    <citation type="submission" date="2024-03" db="EMBL/GenBank/DDBJ databases">
        <title>WGS assembly of Saponaria officinalis var. Norfolk2.</title>
        <authorList>
            <person name="Jenkins J."/>
            <person name="Shu S."/>
            <person name="Grimwood J."/>
            <person name="Barry K."/>
            <person name="Goodstein D."/>
            <person name="Schmutz J."/>
            <person name="Leebens-Mack J."/>
            <person name="Osbourn A."/>
        </authorList>
    </citation>
    <scope>NUCLEOTIDE SEQUENCE [LARGE SCALE GENOMIC DNA]</scope>
    <source>
        <strain evidence="4">JIC</strain>
    </source>
</reference>
<proteinExistence type="inferred from homology"/>
<feature type="repeat" description="PPR" evidence="3">
    <location>
        <begin position="503"/>
        <end position="533"/>
    </location>
</feature>
<dbReference type="GO" id="GO:0005739">
    <property type="term" value="C:mitochondrion"/>
    <property type="evidence" value="ECO:0007669"/>
    <property type="project" value="TreeGrafter"/>
</dbReference>